<dbReference type="InterPro" id="IPR015655">
    <property type="entry name" value="PP2C"/>
</dbReference>
<dbReference type="EMBL" id="KV426105">
    <property type="protein sequence ID" value="KZV88199.1"/>
    <property type="molecule type" value="Genomic_DNA"/>
</dbReference>
<dbReference type="InterPro" id="IPR036457">
    <property type="entry name" value="PPM-type-like_dom_sf"/>
</dbReference>
<dbReference type="Proteomes" id="UP000077266">
    <property type="component" value="Unassembled WGS sequence"/>
</dbReference>
<dbReference type="PANTHER" id="PTHR13832">
    <property type="entry name" value="PROTEIN PHOSPHATASE 2C"/>
    <property type="match status" value="1"/>
</dbReference>
<dbReference type="PROSITE" id="PS51746">
    <property type="entry name" value="PPM_2"/>
    <property type="match status" value="1"/>
</dbReference>
<dbReference type="GO" id="GO:0004722">
    <property type="term" value="F:protein serine/threonine phosphatase activity"/>
    <property type="evidence" value="ECO:0007669"/>
    <property type="project" value="InterPro"/>
</dbReference>
<accession>A0A166A3M4</accession>
<protein>
    <submittedName>
        <fullName evidence="2">Protein serine/threonine phosphatase 2C</fullName>
    </submittedName>
</protein>
<gene>
    <name evidence="2" type="ORF">EXIGLDRAFT_839397</name>
</gene>
<sequence>MLRPELQIGRPPNYLPWPPTDRLLKRHVSSVKVQWLDFQRNVYDREPAFPTRVDASTGVRYFLDFSNKYNNVDAGDIILCPRFRLLPRQEMQDVLAMKKSAGVLNVNGLSVSHVTMQAIKESNEDRLFVHPFEHGTLFGILDGHGGSECSQKASRELPGVIAQFLTSALGRAGHTALTDTARCVEDAISAAIKEFDAALITGLEDTVAEFTALYPGDFDMWDIKDFMRKEMREGQNRPANALAGCTALIGFIPTSNKTLFVASLGDSQAGMYSDAWDCTTLNEFHAASNPHEVARLQAEHPGEEGIVRYNRLFGAISVTRALGDHLLKAPIELSAKYYCYAHPMMVPPGEVKQWPGKYKTPPYMSVQPSFQRIGLVPGDVIVFASDGLRNTWQTRALTASEQEQLFVGLCGYAGRLDNPVQDLGRWETKLGHRFLPMDQEEVNAADWMLMNVLFGGDDVKLARELTIEFPEGGSERWQDDITVISIHV</sequence>
<organism evidence="2 3">
    <name type="scientific">Exidia glandulosa HHB12029</name>
    <dbReference type="NCBI Taxonomy" id="1314781"/>
    <lineage>
        <taxon>Eukaryota</taxon>
        <taxon>Fungi</taxon>
        <taxon>Dikarya</taxon>
        <taxon>Basidiomycota</taxon>
        <taxon>Agaricomycotina</taxon>
        <taxon>Agaricomycetes</taxon>
        <taxon>Auriculariales</taxon>
        <taxon>Exidiaceae</taxon>
        <taxon>Exidia</taxon>
    </lineage>
</organism>
<dbReference type="OrthoDB" id="19329at2759"/>
<evidence type="ECO:0000259" key="1">
    <source>
        <dbReference type="PROSITE" id="PS51746"/>
    </source>
</evidence>
<evidence type="ECO:0000313" key="3">
    <source>
        <dbReference type="Proteomes" id="UP000077266"/>
    </source>
</evidence>
<reference evidence="2 3" key="1">
    <citation type="journal article" date="2016" name="Mol. Biol. Evol.">
        <title>Comparative Genomics of Early-Diverging Mushroom-Forming Fungi Provides Insights into the Origins of Lignocellulose Decay Capabilities.</title>
        <authorList>
            <person name="Nagy L.G."/>
            <person name="Riley R."/>
            <person name="Tritt A."/>
            <person name="Adam C."/>
            <person name="Daum C."/>
            <person name="Floudas D."/>
            <person name="Sun H."/>
            <person name="Yadav J.S."/>
            <person name="Pangilinan J."/>
            <person name="Larsson K.H."/>
            <person name="Matsuura K."/>
            <person name="Barry K."/>
            <person name="Labutti K."/>
            <person name="Kuo R."/>
            <person name="Ohm R.A."/>
            <person name="Bhattacharya S.S."/>
            <person name="Shirouzu T."/>
            <person name="Yoshinaga Y."/>
            <person name="Martin F.M."/>
            <person name="Grigoriev I.V."/>
            <person name="Hibbett D.S."/>
        </authorList>
    </citation>
    <scope>NUCLEOTIDE SEQUENCE [LARGE SCALE GENOMIC DNA]</scope>
    <source>
        <strain evidence="2 3">HHB12029</strain>
    </source>
</reference>
<evidence type="ECO:0000313" key="2">
    <source>
        <dbReference type="EMBL" id="KZV88199.1"/>
    </source>
</evidence>
<dbReference type="SMART" id="SM00332">
    <property type="entry name" value="PP2Cc"/>
    <property type="match status" value="1"/>
</dbReference>
<dbReference type="SUPFAM" id="SSF81606">
    <property type="entry name" value="PP2C-like"/>
    <property type="match status" value="1"/>
</dbReference>
<dbReference type="AlphaFoldDB" id="A0A166A3M4"/>
<dbReference type="PANTHER" id="PTHR13832:SF792">
    <property type="entry name" value="GM14286P"/>
    <property type="match status" value="1"/>
</dbReference>
<dbReference type="Gene3D" id="3.60.40.10">
    <property type="entry name" value="PPM-type phosphatase domain"/>
    <property type="match status" value="1"/>
</dbReference>
<name>A0A166A3M4_EXIGL</name>
<dbReference type="Pfam" id="PF00481">
    <property type="entry name" value="PP2C"/>
    <property type="match status" value="1"/>
</dbReference>
<dbReference type="CDD" id="cd00143">
    <property type="entry name" value="PP2Cc"/>
    <property type="match status" value="1"/>
</dbReference>
<dbReference type="InParanoid" id="A0A166A3M4"/>
<dbReference type="STRING" id="1314781.A0A166A3M4"/>
<proteinExistence type="predicted"/>
<feature type="domain" description="PPM-type phosphatase" evidence="1">
    <location>
        <begin position="110"/>
        <end position="488"/>
    </location>
</feature>
<dbReference type="InterPro" id="IPR001932">
    <property type="entry name" value="PPM-type_phosphatase-like_dom"/>
</dbReference>
<keyword evidence="3" id="KW-1185">Reference proteome</keyword>